<keyword evidence="1" id="KW-0560">Oxidoreductase</keyword>
<name>A0A1T4VXZ6_9GAMM</name>
<evidence type="ECO:0000259" key="2">
    <source>
        <dbReference type="Pfam" id="PF00465"/>
    </source>
</evidence>
<dbReference type="GO" id="GO:1990362">
    <property type="term" value="F:butanol dehydrogenase (NAD+) activity"/>
    <property type="evidence" value="ECO:0007669"/>
    <property type="project" value="InterPro"/>
</dbReference>
<dbReference type="InterPro" id="IPR001670">
    <property type="entry name" value="ADH_Fe/GldA"/>
</dbReference>
<reference evidence="4" key="1">
    <citation type="submission" date="2017-02" db="EMBL/GenBank/DDBJ databases">
        <authorList>
            <person name="Varghese N."/>
            <person name="Submissions S."/>
        </authorList>
    </citation>
    <scope>NUCLEOTIDE SEQUENCE [LARGE SCALE GENOMIC DNA]</scope>
    <source>
        <strain evidence="4">DSM 3072</strain>
    </source>
</reference>
<evidence type="ECO:0000313" key="4">
    <source>
        <dbReference type="Proteomes" id="UP000242432"/>
    </source>
</evidence>
<feature type="domain" description="Alcohol dehydrogenase iron-type/glycerol dehydrogenase GldA" evidence="2">
    <location>
        <begin position="12"/>
        <end position="181"/>
    </location>
</feature>
<dbReference type="AlphaFoldDB" id="A0A1T4VXZ6"/>
<dbReference type="PANTHER" id="PTHR43633:SF1">
    <property type="entry name" value="ALCOHOL DEHYDROGENASE YQHD"/>
    <property type="match status" value="1"/>
</dbReference>
<dbReference type="Gene3D" id="3.40.50.1970">
    <property type="match status" value="1"/>
</dbReference>
<dbReference type="RefSeq" id="WP_143675677.1">
    <property type="nucleotide sequence ID" value="NZ_FUXX01000064.1"/>
</dbReference>
<accession>A0A1T4VXZ6</accession>
<protein>
    <recommendedName>
        <fullName evidence="2">Alcohol dehydrogenase iron-type/glycerol dehydrogenase GldA domain-containing protein</fullName>
    </recommendedName>
</protein>
<dbReference type="Gene3D" id="1.20.1090.10">
    <property type="entry name" value="Dehydroquinate synthase-like - alpha domain"/>
    <property type="match status" value="1"/>
</dbReference>
<dbReference type="Pfam" id="PF00465">
    <property type="entry name" value="Fe-ADH"/>
    <property type="match status" value="1"/>
</dbReference>
<dbReference type="GO" id="GO:0005829">
    <property type="term" value="C:cytosol"/>
    <property type="evidence" value="ECO:0007669"/>
    <property type="project" value="TreeGrafter"/>
</dbReference>
<proteinExistence type="predicted"/>
<evidence type="ECO:0000313" key="3">
    <source>
        <dbReference type="EMBL" id="SKA69882.1"/>
    </source>
</evidence>
<dbReference type="Proteomes" id="UP000242432">
    <property type="component" value="Unassembled WGS sequence"/>
</dbReference>
<dbReference type="GO" id="GO:0046872">
    <property type="term" value="F:metal ion binding"/>
    <property type="evidence" value="ECO:0007669"/>
    <property type="project" value="InterPro"/>
</dbReference>
<dbReference type="EMBL" id="FUXX01000064">
    <property type="protein sequence ID" value="SKA69882.1"/>
    <property type="molecule type" value="Genomic_DNA"/>
</dbReference>
<dbReference type="GO" id="GO:1990002">
    <property type="term" value="F:methylglyoxal reductase (NADPH) (acetol producing) activity"/>
    <property type="evidence" value="ECO:0007669"/>
    <property type="project" value="TreeGrafter"/>
</dbReference>
<dbReference type="PANTHER" id="PTHR43633">
    <property type="entry name" value="ALCOHOL DEHYDROGENASE YQHD"/>
    <property type="match status" value="1"/>
</dbReference>
<dbReference type="STRING" id="83771.SAMN02910357_02164"/>
<keyword evidence="4" id="KW-1185">Reference proteome</keyword>
<organism evidence="3 4">
    <name type="scientific">Succinivibrio dextrinosolvens DSM 3072</name>
    <dbReference type="NCBI Taxonomy" id="1123324"/>
    <lineage>
        <taxon>Bacteria</taxon>
        <taxon>Pseudomonadati</taxon>
        <taxon>Pseudomonadota</taxon>
        <taxon>Gammaproteobacteria</taxon>
        <taxon>Aeromonadales</taxon>
        <taxon>Succinivibrionaceae</taxon>
        <taxon>Succinivibrio</taxon>
    </lineage>
</organism>
<dbReference type="GO" id="GO:0008106">
    <property type="term" value="F:alcohol dehydrogenase (NADP+) activity"/>
    <property type="evidence" value="ECO:0007669"/>
    <property type="project" value="TreeGrafter"/>
</dbReference>
<dbReference type="SUPFAM" id="SSF56796">
    <property type="entry name" value="Dehydroquinate synthase-like"/>
    <property type="match status" value="1"/>
</dbReference>
<gene>
    <name evidence="3" type="ORF">SAMN02745213_02266</name>
</gene>
<evidence type="ECO:0000256" key="1">
    <source>
        <dbReference type="ARBA" id="ARBA00023002"/>
    </source>
</evidence>
<sequence length="391" mass="43369">MDNLYSQCESSFLFGMNQENEVGRQIKYLGGSKVLVVYSKLSSSIGNLLDKVRRSLRNSGLDYTELSESFVNPRISTVFDGIKICKTDNVDFILAVGSSSVCSLSKVIAAGAVFDDSFYEMFSKKSDIEKALPVAVISTSICGGCATSKDVTVYNQMDDGSLKVMKCSSDVLAPRFVIYNPELCSINSSNYAFNFVRLIDVLFRRYFAVNKNTVLAEKVLESTIKTVLVMFDRIQEKPNDVDCITNLMWASITAYVNPMLNYNDEACVQILERALISVYDCNPEEAASIIIPAWFKFVLKKKENKIAKLGASSFDIPYNFSDIGISAARTVEFITRKLESLKLPVKLSDLNGSAADIDKILRKVGFPEIKTIGTNDPYTQTDCEVILSLAL</sequence>
<dbReference type="InterPro" id="IPR044731">
    <property type="entry name" value="BDH-like"/>
</dbReference>